<protein>
    <submittedName>
        <fullName evidence="1">Class I SAM-dependent methyltransferase</fullName>
    </submittedName>
</protein>
<dbReference type="Pfam" id="PF13489">
    <property type="entry name" value="Methyltransf_23"/>
    <property type="match status" value="1"/>
</dbReference>
<accession>A0A8J6QNM2</accession>
<gene>
    <name evidence="1" type="ORF">ICJ84_16455</name>
</gene>
<reference evidence="1" key="1">
    <citation type="journal article" date="2013" name="Int. J. Syst. Evol. Microbiol.">
        <title>Aestuariibaculum suncheonense gen. nov., sp. nov., a marine bacterium of the family Flavobacteriaceae isolated from a tidal flat and emended descriptions of the genera Gaetbulibacter and Tamlana.</title>
        <authorList>
            <person name="Jeong S.H."/>
            <person name="Park M.S."/>
            <person name="Jin H.M."/>
            <person name="Lee K."/>
            <person name="Park W."/>
            <person name="Jeon C.O."/>
        </authorList>
    </citation>
    <scope>NUCLEOTIDE SEQUENCE</scope>
    <source>
        <strain evidence="1">SC17</strain>
    </source>
</reference>
<dbReference type="EMBL" id="JACVXC010000010">
    <property type="protein sequence ID" value="MBD0837027.1"/>
    <property type="molecule type" value="Genomic_DNA"/>
</dbReference>
<organism evidence="1 2">
    <name type="scientific">Aestuariibaculum suncheonense</name>
    <dbReference type="NCBI Taxonomy" id="1028745"/>
    <lineage>
        <taxon>Bacteria</taxon>
        <taxon>Pseudomonadati</taxon>
        <taxon>Bacteroidota</taxon>
        <taxon>Flavobacteriia</taxon>
        <taxon>Flavobacteriales</taxon>
        <taxon>Flavobacteriaceae</taxon>
    </lineage>
</organism>
<dbReference type="InterPro" id="IPR029063">
    <property type="entry name" value="SAM-dependent_MTases_sf"/>
</dbReference>
<dbReference type="GO" id="GO:0032259">
    <property type="term" value="P:methylation"/>
    <property type="evidence" value="ECO:0007669"/>
    <property type="project" value="UniProtKB-KW"/>
</dbReference>
<sequence length="236" mass="26863">MGSIQYIHTADTHNEKAALEILPYILEILKIRSVLDIGCGNGSWLSAAKQVGVNEIQGVDGIKLASEQLLINDDNLITHDLKLPLSLNRNFDLALCLEVAEHLPETAADEIVKTLVNHSNCVLFSAAIPGQGGQFHLNEQWPEYWHEKFKKHGFVAYDILRAKIWNNENVFWWYKQNIILFAKQGVLPNDIKCAGEVSGVVHPELYRKKMTKPKYIKSNTILLKLIYDCFKRLLKK</sequence>
<keyword evidence="2" id="KW-1185">Reference proteome</keyword>
<dbReference type="AlphaFoldDB" id="A0A8J6QNM2"/>
<keyword evidence="1" id="KW-0808">Transferase</keyword>
<proteinExistence type="predicted"/>
<keyword evidence="1" id="KW-0489">Methyltransferase</keyword>
<dbReference type="RefSeq" id="WP_188217521.1">
    <property type="nucleotide sequence ID" value="NZ_BAABGH010000002.1"/>
</dbReference>
<evidence type="ECO:0000313" key="2">
    <source>
        <dbReference type="Proteomes" id="UP000602057"/>
    </source>
</evidence>
<dbReference type="SUPFAM" id="SSF53335">
    <property type="entry name" value="S-adenosyl-L-methionine-dependent methyltransferases"/>
    <property type="match status" value="1"/>
</dbReference>
<reference evidence="1" key="2">
    <citation type="submission" date="2020-09" db="EMBL/GenBank/DDBJ databases">
        <authorList>
            <person name="Wu Z."/>
        </authorList>
    </citation>
    <scope>NUCLEOTIDE SEQUENCE</scope>
    <source>
        <strain evidence="1">SC17</strain>
    </source>
</reference>
<comment type="caution">
    <text evidence="1">The sequence shown here is derived from an EMBL/GenBank/DDBJ whole genome shotgun (WGS) entry which is preliminary data.</text>
</comment>
<dbReference type="Proteomes" id="UP000602057">
    <property type="component" value="Unassembled WGS sequence"/>
</dbReference>
<dbReference type="Gene3D" id="3.40.50.150">
    <property type="entry name" value="Vaccinia Virus protein VP39"/>
    <property type="match status" value="1"/>
</dbReference>
<name>A0A8J6QNM2_9FLAO</name>
<dbReference type="GO" id="GO:0008168">
    <property type="term" value="F:methyltransferase activity"/>
    <property type="evidence" value="ECO:0007669"/>
    <property type="project" value="UniProtKB-KW"/>
</dbReference>
<evidence type="ECO:0000313" key="1">
    <source>
        <dbReference type="EMBL" id="MBD0837027.1"/>
    </source>
</evidence>